<keyword evidence="3" id="KW-0804">Transcription</keyword>
<evidence type="ECO:0000256" key="1">
    <source>
        <dbReference type="ARBA" id="ARBA00023015"/>
    </source>
</evidence>
<dbReference type="Pfam" id="PF13377">
    <property type="entry name" value="Peripla_BP_3"/>
    <property type="match status" value="1"/>
</dbReference>
<dbReference type="PANTHER" id="PTHR30146">
    <property type="entry name" value="LACI-RELATED TRANSCRIPTIONAL REPRESSOR"/>
    <property type="match status" value="1"/>
</dbReference>
<dbReference type="Gene3D" id="1.10.260.40">
    <property type="entry name" value="lambda repressor-like DNA-binding domains"/>
    <property type="match status" value="1"/>
</dbReference>
<dbReference type="InterPro" id="IPR000843">
    <property type="entry name" value="HTH_LacI"/>
</dbReference>
<organism evidence="5 6">
    <name type="scientific">Microbacterium natoriense</name>
    <dbReference type="NCBI Taxonomy" id="284570"/>
    <lineage>
        <taxon>Bacteria</taxon>
        <taxon>Bacillati</taxon>
        <taxon>Actinomycetota</taxon>
        <taxon>Actinomycetes</taxon>
        <taxon>Micrococcales</taxon>
        <taxon>Microbacteriaceae</taxon>
        <taxon>Microbacterium</taxon>
    </lineage>
</organism>
<accession>A0AAW8ETR4</accession>
<dbReference type="EMBL" id="JAUSXV010000001">
    <property type="protein sequence ID" value="MDQ0646687.1"/>
    <property type="molecule type" value="Genomic_DNA"/>
</dbReference>
<evidence type="ECO:0000313" key="5">
    <source>
        <dbReference type="EMBL" id="MDQ0646687.1"/>
    </source>
</evidence>
<dbReference type="Pfam" id="PF00356">
    <property type="entry name" value="LacI"/>
    <property type="match status" value="1"/>
</dbReference>
<feature type="domain" description="HTH lacI-type" evidence="4">
    <location>
        <begin position="10"/>
        <end position="64"/>
    </location>
</feature>
<gene>
    <name evidence="5" type="ORF">QFZ53_000883</name>
</gene>
<evidence type="ECO:0000256" key="3">
    <source>
        <dbReference type="ARBA" id="ARBA00023163"/>
    </source>
</evidence>
<dbReference type="InterPro" id="IPR046335">
    <property type="entry name" value="LacI/GalR-like_sensor"/>
</dbReference>
<dbReference type="SUPFAM" id="SSF53822">
    <property type="entry name" value="Periplasmic binding protein-like I"/>
    <property type="match status" value="1"/>
</dbReference>
<dbReference type="PROSITE" id="PS00356">
    <property type="entry name" value="HTH_LACI_1"/>
    <property type="match status" value="1"/>
</dbReference>
<dbReference type="GO" id="GO:0003700">
    <property type="term" value="F:DNA-binding transcription factor activity"/>
    <property type="evidence" value="ECO:0007669"/>
    <property type="project" value="TreeGrafter"/>
</dbReference>
<evidence type="ECO:0000256" key="2">
    <source>
        <dbReference type="ARBA" id="ARBA00023125"/>
    </source>
</evidence>
<keyword evidence="1" id="KW-0805">Transcription regulation</keyword>
<proteinExistence type="predicted"/>
<protein>
    <submittedName>
        <fullName evidence="5">DNA-binding LacI/PurR family transcriptional regulator</fullName>
    </submittedName>
</protein>
<dbReference type="InterPro" id="IPR028082">
    <property type="entry name" value="Peripla_BP_I"/>
</dbReference>
<name>A0AAW8ETR4_9MICO</name>
<dbReference type="SMART" id="SM00354">
    <property type="entry name" value="HTH_LACI"/>
    <property type="match status" value="1"/>
</dbReference>
<dbReference type="RefSeq" id="WP_307293992.1">
    <property type="nucleotide sequence ID" value="NZ_JAUSXV010000001.1"/>
</dbReference>
<comment type="caution">
    <text evidence="5">The sequence shown here is derived from an EMBL/GenBank/DDBJ whole genome shotgun (WGS) entry which is preliminary data.</text>
</comment>
<dbReference type="PROSITE" id="PS50932">
    <property type="entry name" value="HTH_LACI_2"/>
    <property type="match status" value="1"/>
</dbReference>
<dbReference type="InterPro" id="IPR010982">
    <property type="entry name" value="Lambda_DNA-bd_dom_sf"/>
</dbReference>
<keyword evidence="6" id="KW-1185">Reference proteome</keyword>
<dbReference type="CDD" id="cd01392">
    <property type="entry name" value="HTH_LacI"/>
    <property type="match status" value="1"/>
</dbReference>
<keyword evidence="2 5" id="KW-0238">DNA-binding</keyword>
<dbReference type="Proteomes" id="UP001244427">
    <property type="component" value="Unassembled WGS sequence"/>
</dbReference>
<evidence type="ECO:0000259" key="4">
    <source>
        <dbReference type="PROSITE" id="PS50932"/>
    </source>
</evidence>
<dbReference type="GO" id="GO:0000976">
    <property type="term" value="F:transcription cis-regulatory region binding"/>
    <property type="evidence" value="ECO:0007669"/>
    <property type="project" value="TreeGrafter"/>
</dbReference>
<dbReference type="CDD" id="cd06267">
    <property type="entry name" value="PBP1_LacI_sugar_binding-like"/>
    <property type="match status" value="1"/>
</dbReference>
<reference evidence="5 6" key="1">
    <citation type="submission" date="2023-07" db="EMBL/GenBank/DDBJ databases">
        <title>Comparative genomics of wheat-associated soil bacteria to identify genetic determinants of phenazine resistance.</title>
        <authorList>
            <person name="Mouncey N."/>
        </authorList>
    </citation>
    <scope>NUCLEOTIDE SEQUENCE [LARGE SCALE GENOMIC DNA]</scope>
    <source>
        <strain evidence="5 6">W4I9-1</strain>
    </source>
</reference>
<evidence type="ECO:0000313" key="6">
    <source>
        <dbReference type="Proteomes" id="UP001244427"/>
    </source>
</evidence>
<dbReference type="SUPFAM" id="SSF47413">
    <property type="entry name" value="lambda repressor-like DNA-binding domains"/>
    <property type="match status" value="1"/>
</dbReference>
<dbReference type="AlphaFoldDB" id="A0AAW8ETR4"/>
<dbReference type="Gene3D" id="3.40.50.2300">
    <property type="match status" value="2"/>
</dbReference>
<dbReference type="PANTHER" id="PTHR30146:SF109">
    <property type="entry name" value="HTH-TYPE TRANSCRIPTIONAL REGULATOR GALS"/>
    <property type="match status" value="1"/>
</dbReference>
<sequence>MATGRSGGRVRLQDVATLAGVSMKTVSNVVHDYEHVSERMRERVQAAIDELGYRPNLTARRLATGRTGMLALAIPEMDQPYFAEIARCVGEEAGRRGYRIIVEQTLNDVEAERAVIRDREEGLVDGVIFHPARIDTLEIARLRPDTPLVLLGEAARPLTTDHVMIDNVRAAREATELLLATGRRRIAFLASVRTEIAESTHLRLLGYQEAMVGADIPLDPTLVIESEGFGIDDGVRALTAALDRGLAPEAVLCRDDLFGLAAMRALSSAGLRVPEDVSVLGWDDTSLARYATPALSSVSPDKRAIATSALDLLEDRMNGYDGIGRHLLAPYTIADRGTVARLVR</sequence>